<dbReference type="EMBL" id="SCFR01000005">
    <property type="protein sequence ID" value="TFF67022.1"/>
    <property type="molecule type" value="Genomic_DNA"/>
</dbReference>
<reference evidence="1 2" key="1">
    <citation type="submission" date="2019-01" db="EMBL/GenBank/DDBJ databases">
        <title>Draft Genome Sequences of Helcococcus ovis Strains Isolated from the Uterus and Vagina of Dairy Cows with Metritis.</title>
        <authorList>
            <person name="Cunha F."/>
            <person name="Jeon S.J."/>
            <person name="Kutzer P."/>
            <person name="Galvao K.N."/>
        </authorList>
    </citation>
    <scope>NUCLEOTIDE SEQUENCE [LARGE SCALE GENOMIC DNA]</scope>
    <source>
        <strain evidence="1 2">KG-37</strain>
    </source>
</reference>
<evidence type="ECO:0000313" key="1">
    <source>
        <dbReference type="EMBL" id="TFF67022.1"/>
    </source>
</evidence>
<dbReference type="RefSeq" id="WP_134711278.1">
    <property type="nucleotide sequence ID" value="NZ_CP119081.1"/>
</dbReference>
<dbReference type="GeneID" id="97030206"/>
<organism evidence="1 2">
    <name type="scientific">Helcococcus ovis</name>
    <dbReference type="NCBI Taxonomy" id="72026"/>
    <lineage>
        <taxon>Bacteria</taxon>
        <taxon>Bacillati</taxon>
        <taxon>Bacillota</taxon>
        <taxon>Tissierellia</taxon>
        <taxon>Tissierellales</taxon>
        <taxon>Peptoniphilaceae</taxon>
        <taxon>Helcococcus</taxon>
    </lineage>
</organism>
<name>A0A4R9C2B4_9FIRM</name>
<evidence type="ECO:0000313" key="2">
    <source>
        <dbReference type="Proteomes" id="UP000297454"/>
    </source>
</evidence>
<dbReference type="AlphaFoldDB" id="A0A4R9C2B4"/>
<accession>A0A4R9C2B4</accession>
<keyword evidence="2" id="KW-1185">Reference proteome</keyword>
<proteinExistence type="predicted"/>
<protein>
    <recommendedName>
        <fullName evidence="3">Bacteriocin immunity protein</fullName>
    </recommendedName>
</protein>
<gene>
    <name evidence="1" type="ORF">EQF91_02535</name>
</gene>
<dbReference type="Proteomes" id="UP000297454">
    <property type="component" value="Unassembled WGS sequence"/>
</dbReference>
<sequence>MNKREQKKVFLDKLHNIYNNKQLNLSKNTKSEILKQYTELMNGKTNINYASYHLYPFIKNECYNNKSDELDELLKLVLKYRWRSYFGMILCSAFDGFR</sequence>
<dbReference type="OrthoDB" id="1691546at2"/>
<comment type="caution">
    <text evidence="1">The sequence shown here is derived from an EMBL/GenBank/DDBJ whole genome shotgun (WGS) entry which is preliminary data.</text>
</comment>
<evidence type="ECO:0008006" key="3">
    <source>
        <dbReference type="Google" id="ProtNLM"/>
    </source>
</evidence>